<dbReference type="AlphaFoldDB" id="A0A158HGM1"/>
<dbReference type="Proteomes" id="UP000054717">
    <property type="component" value="Unassembled WGS sequence"/>
</dbReference>
<dbReference type="GO" id="GO:0051082">
    <property type="term" value="F:unfolded protein binding"/>
    <property type="evidence" value="ECO:0007669"/>
    <property type="project" value="InterPro"/>
</dbReference>
<dbReference type="PANTHER" id="PTHR35089:SF1">
    <property type="entry name" value="CHAPERONE PROTEIN SKP"/>
    <property type="match status" value="1"/>
</dbReference>
<evidence type="ECO:0000313" key="4">
    <source>
        <dbReference type="EMBL" id="SAL43532.1"/>
    </source>
</evidence>
<name>A0A158HGM1_9BURK</name>
<comment type="similarity">
    <text evidence="1">Belongs to the Skp family.</text>
</comment>
<dbReference type="SMART" id="SM00935">
    <property type="entry name" value="OmpH"/>
    <property type="match status" value="1"/>
</dbReference>
<protein>
    <submittedName>
        <fullName evidence="4">Outer membrane chaperone Skp</fullName>
    </submittedName>
</protein>
<dbReference type="InterPro" id="IPR024930">
    <property type="entry name" value="Skp_dom_sf"/>
</dbReference>
<dbReference type="Pfam" id="PF03938">
    <property type="entry name" value="OmpH"/>
    <property type="match status" value="1"/>
</dbReference>
<keyword evidence="2" id="KW-0732">Signal</keyword>
<accession>A0A158HGM1</accession>
<dbReference type="Gene3D" id="3.30.910.20">
    <property type="entry name" value="Skp domain"/>
    <property type="match status" value="1"/>
</dbReference>
<dbReference type="STRING" id="326475.AWB66_02328"/>
<proteinExistence type="inferred from homology"/>
<dbReference type="GO" id="GO:0050821">
    <property type="term" value="P:protein stabilization"/>
    <property type="evidence" value="ECO:0007669"/>
    <property type="project" value="TreeGrafter"/>
</dbReference>
<evidence type="ECO:0000313" key="5">
    <source>
        <dbReference type="Proteomes" id="UP000054717"/>
    </source>
</evidence>
<evidence type="ECO:0000256" key="1">
    <source>
        <dbReference type="ARBA" id="ARBA00009091"/>
    </source>
</evidence>
<dbReference type="EMBL" id="FCNZ02000007">
    <property type="protein sequence ID" value="SAL43532.1"/>
    <property type="molecule type" value="Genomic_DNA"/>
</dbReference>
<feature type="region of interest" description="Disordered" evidence="3">
    <location>
        <begin position="92"/>
        <end position="115"/>
    </location>
</feature>
<sequence length="193" mass="21509">MRDSFLPFSDMRKTLRTGKLSKHLGSALVLSMILGFSGVGAYAQDTGAARIAAVNSDRILRESAAAKAAQSKLEQEFSKRDKALQEMAQRLKTMSDGVDKNGPSMSPTDRAARQRDLSQLDADFQRKQREFREDLNQRRNEELAAVLDRANKIIKQIAEQQHYDLIVQEAVYVSPRIDITDQVLKALAASSAN</sequence>
<dbReference type="PANTHER" id="PTHR35089">
    <property type="entry name" value="CHAPERONE PROTEIN SKP"/>
    <property type="match status" value="1"/>
</dbReference>
<organism evidence="4 5">
    <name type="scientific">Caballeronia telluris</name>
    <dbReference type="NCBI Taxonomy" id="326475"/>
    <lineage>
        <taxon>Bacteria</taxon>
        <taxon>Pseudomonadati</taxon>
        <taxon>Pseudomonadota</taxon>
        <taxon>Betaproteobacteria</taxon>
        <taxon>Burkholderiales</taxon>
        <taxon>Burkholderiaceae</taxon>
        <taxon>Caballeronia</taxon>
    </lineage>
</organism>
<evidence type="ECO:0000256" key="3">
    <source>
        <dbReference type="SAM" id="MobiDB-lite"/>
    </source>
</evidence>
<reference evidence="4" key="1">
    <citation type="submission" date="2016-01" db="EMBL/GenBank/DDBJ databases">
        <authorList>
            <person name="Peeters Charlotte."/>
        </authorList>
    </citation>
    <scope>NUCLEOTIDE SEQUENCE</scope>
    <source>
        <strain evidence="4">LMG 22936</strain>
    </source>
</reference>
<dbReference type="GO" id="GO:0005829">
    <property type="term" value="C:cytosol"/>
    <property type="evidence" value="ECO:0007669"/>
    <property type="project" value="TreeGrafter"/>
</dbReference>
<keyword evidence="5" id="KW-1185">Reference proteome</keyword>
<dbReference type="InterPro" id="IPR005632">
    <property type="entry name" value="Chaperone_Skp"/>
</dbReference>
<gene>
    <name evidence="4" type="ORF">AWB66_02328</name>
</gene>
<dbReference type="SUPFAM" id="SSF111384">
    <property type="entry name" value="OmpH-like"/>
    <property type="match status" value="1"/>
</dbReference>
<evidence type="ECO:0000256" key="2">
    <source>
        <dbReference type="ARBA" id="ARBA00022729"/>
    </source>
</evidence>
<comment type="caution">
    <text evidence="4">The sequence shown here is derived from an EMBL/GenBank/DDBJ whole genome shotgun (WGS) entry which is preliminary data.</text>
</comment>